<reference evidence="5 6" key="1">
    <citation type="journal article" date="2016" name="Nat. Commun.">
        <title>Thousands of microbial genomes shed light on interconnected biogeochemical processes in an aquifer system.</title>
        <authorList>
            <person name="Anantharaman K."/>
            <person name="Brown C.T."/>
            <person name="Hug L.A."/>
            <person name="Sharon I."/>
            <person name="Castelle C.J."/>
            <person name="Probst A.J."/>
            <person name="Thomas B.C."/>
            <person name="Singh A."/>
            <person name="Wilkins M.J."/>
            <person name="Karaoz U."/>
            <person name="Brodie E.L."/>
            <person name="Williams K.H."/>
            <person name="Hubbard S.S."/>
            <person name="Banfield J.F."/>
        </authorList>
    </citation>
    <scope>NUCLEOTIDE SEQUENCE [LARGE SCALE GENOMIC DNA]</scope>
</reference>
<evidence type="ECO:0000313" key="6">
    <source>
        <dbReference type="Proteomes" id="UP000176867"/>
    </source>
</evidence>
<keyword evidence="1 3" id="KW-0547">Nucleotide-binding</keyword>
<evidence type="ECO:0000313" key="5">
    <source>
        <dbReference type="EMBL" id="OGG94226.1"/>
    </source>
</evidence>
<name>A0A1F6G7Y3_9BACT</name>
<dbReference type="InterPro" id="IPR011335">
    <property type="entry name" value="Restrct_endonuc-II-like"/>
</dbReference>
<feature type="domain" description="ATP-cone" evidence="4">
    <location>
        <begin position="5"/>
        <end position="86"/>
    </location>
</feature>
<accession>A0A1F6G7Y3</accession>
<dbReference type="Proteomes" id="UP000176867">
    <property type="component" value="Unassembled WGS sequence"/>
</dbReference>
<dbReference type="SUPFAM" id="SSF52980">
    <property type="entry name" value="Restriction endonuclease-like"/>
    <property type="match status" value="1"/>
</dbReference>
<comment type="caution">
    <text evidence="5">The sequence shown here is derived from an EMBL/GenBank/DDBJ whole genome shotgun (WGS) entry which is preliminary data.</text>
</comment>
<dbReference type="InterPro" id="IPR005144">
    <property type="entry name" value="ATP-cone_dom"/>
</dbReference>
<proteinExistence type="predicted"/>
<evidence type="ECO:0000256" key="2">
    <source>
        <dbReference type="ARBA" id="ARBA00022840"/>
    </source>
</evidence>
<dbReference type="InterPro" id="IPR011856">
    <property type="entry name" value="tRNA_endonuc-like_dom_sf"/>
</dbReference>
<organism evidence="5 6">
    <name type="scientific">Candidatus Kaiserbacteria bacterium RIFOXYD1_FULL_47_14</name>
    <dbReference type="NCBI Taxonomy" id="1798533"/>
    <lineage>
        <taxon>Bacteria</taxon>
        <taxon>Candidatus Kaiseribacteriota</taxon>
    </lineage>
</organism>
<evidence type="ECO:0000256" key="1">
    <source>
        <dbReference type="ARBA" id="ARBA00022741"/>
    </source>
</evidence>
<gene>
    <name evidence="5" type="ORF">A2609_02885</name>
</gene>
<sequence length="279" mass="31256">MTKLPSIIKADGSKEVFDPVRLSTSLQRSGAGEHTATRITEAITNTVAQGVSSKDVYSRAFALLRKEGRPIAARYALRRALLELGPTGHPFEDFISHLYRAEGWQVETRKIMQGKCVMHEIDFYASHPEQKTHIAAELKYHNDPGYKTDLKVALYVKSRFDDIFSCDPSTRICPIDRGLLVTNTKFTSEAIAYAECAGVELLGWGYPTDNNLFMRMSRAKVYPITTLTELSRAEKNLLIEQGVIAVDEIVHNRRVLDMLRLSPERVGEILSEADGLLAL</sequence>
<protein>
    <recommendedName>
        <fullName evidence="4">ATP-cone domain-containing protein</fullName>
    </recommendedName>
</protein>
<dbReference type="PROSITE" id="PS51161">
    <property type="entry name" value="ATP_CONE"/>
    <property type="match status" value="1"/>
</dbReference>
<dbReference type="STRING" id="1798533.A2609_02885"/>
<dbReference type="Gene3D" id="3.40.1350.10">
    <property type="match status" value="1"/>
</dbReference>
<keyword evidence="2 3" id="KW-0067">ATP-binding</keyword>
<dbReference type="EMBL" id="MFMU01000001">
    <property type="protein sequence ID" value="OGG94226.1"/>
    <property type="molecule type" value="Genomic_DNA"/>
</dbReference>
<evidence type="ECO:0000256" key="3">
    <source>
        <dbReference type="PROSITE-ProRule" id="PRU00492"/>
    </source>
</evidence>
<dbReference type="AlphaFoldDB" id="A0A1F6G7Y3"/>
<dbReference type="GO" id="GO:0005524">
    <property type="term" value="F:ATP binding"/>
    <property type="evidence" value="ECO:0007669"/>
    <property type="project" value="UniProtKB-UniRule"/>
</dbReference>
<dbReference type="GO" id="GO:0003676">
    <property type="term" value="F:nucleic acid binding"/>
    <property type="evidence" value="ECO:0007669"/>
    <property type="project" value="InterPro"/>
</dbReference>
<evidence type="ECO:0000259" key="4">
    <source>
        <dbReference type="PROSITE" id="PS51161"/>
    </source>
</evidence>